<feature type="signal peptide" evidence="1">
    <location>
        <begin position="1"/>
        <end position="21"/>
    </location>
</feature>
<proteinExistence type="predicted"/>
<evidence type="ECO:0000256" key="1">
    <source>
        <dbReference type="SAM" id="SignalP"/>
    </source>
</evidence>
<gene>
    <name evidence="2" type="ORF">KNW02_03390</name>
</gene>
<dbReference type="Pfam" id="PF09898">
    <property type="entry name" value="DUF2125"/>
    <property type="match status" value="1"/>
</dbReference>
<organism evidence="2 3">
    <name type="scientific">Paracoccus marinaquae</name>
    <dbReference type="NCBI Taxonomy" id="2841926"/>
    <lineage>
        <taxon>Bacteria</taxon>
        <taxon>Pseudomonadati</taxon>
        <taxon>Pseudomonadota</taxon>
        <taxon>Alphaproteobacteria</taxon>
        <taxon>Rhodobacterales</taxon>
        <taxon>Paracoccaceae</taxon>
        <taxon>Paracoccus</taxon>
    </lineage>
</organism>
<comment type="caution">
    <text evidence="2">The sequence shown here is derived from an EMBL/GenBank/DDBJ whole genome shotgun (WGS) entry which is preliminary data.</text>
</comment>
<keyword evidence="1" id="KW-0732">Signal</keyword>
<keyword evidence="3" id="KW-1185">Reference proteome</keyword>
<sequence length="532" mass="55645">MFRSLATSAVALLAGAAPLLAEVTPAEVWENLSRYYTDMGYDVAIAATDDAGGTLTLSEIVFSTDSETTELSIVVPKMTLQQTGDAKVRTIIDGPVSADMVSKTVDDEDVNLSSVITVPGNEMLSSGSAGDMLHVMTYPTIEISARFDTDETAGAGADMPVRLVMTGVAGEYRSNSKAGQQSTYDLAAKGLDLTLSMTDPDTADGNAGSVTATSHVDGLTASGSMIAPEGKFDMVDNPHEAFRAGMVVQGGLALGAVTGEAQFSGTDAEGMPQNGSASFASDSSELLFSMSREGVSYGGSAKGTEAEMTVGGLPFPISYAIETASGMLNFPISKSDEPQPYKLSYSLSGLTLADGIWAMFDPQGALPRDPANLTVDLEGEARVTEDLLDPTLAQRMAATMEETAATDGAATDQPATGDEIMPEMPMPFTPETVRIKQFLLEAVGARADLSGDLTIPEGAEQPVGTVEGSFTGLNALLDKLVSMGFVPQEQVMGARMMLAMFARPVEGKPDELQTSLEFRENGSIFANGQQVK</sequence>
<dbReference type="Proteomes" id="UP001166191">
    <property type="component" value="Unassembled WGS sequence"/>
</dbReference>
<accession>A0ABS6AF91</accession>
<protein>
    <submittedName>
        <fullName evidence="2">DUF2125 domain-containing protein</fullName>
    </submittedName>
</protein>
<evidence type="ECO:0000313" key="3">
    <source>
        <dbReference type="Proteomes" id="UP001166191"/>
    </source>
</evidence>
<reference evidence="2" key="1">
    <citation type="submission" date="2021-06" db="EMBL/GenBank/DDBJ databases">
        <title>Paracoccus bacterium XHP0099 sp. nov., isolated from the surface waters of the Yellow Sea.</title>
        <authorList>
            <person name="Xue H."/>
            <person name="Zhang D."/>
        </authorList>
    </citation>
    <scope>NUCLEOTIDE SEQUENCE</scope>
    <source>
        <strain evidence="2">XHP0099</strain>
    </source>
</reference>
<name>A0ABS6AF91_9RHOB</name>
<dbReference type="InterPro" id="IPR018666">
    <property type="entry name" value="DUF2125"/>
</dbReference>
<evidence type="ECO:0000313" key="2">
    <source>
        <dbReference type="EMBL" id="MBU3029164.1"/>
    </source>
</evidence>
<feature type="chain" id="PRO_5046898280" evidence="1">
    <location>
        <begin position="22"/>
        <end position="532"/>
    </location>
</feature>
<dbReference type="EMBL" id="JAHKNG010000003">
    <property type="protein sequence ID" value="MBU3029164.1"/>
    <property type="molecule type" value="Genomic_DNA"/>
</dbReference>
<dbReference type="RefSeq" id="WP_216031853.1">
    <property type="nucleotide sequence ID" value="NZ_JAHKNG010000003.1"/>
</dbReference>